<evidence type="ECO:0000256" key="1">
    <source>
        <dbReference type="ARBA" id="ARBA00005254"/>
    </source>
</evidence>
<organism evidence="3 4">
    <name type="scientific">Streptococcus troglodytae</name>
    <dbReference type="NCBI Taxonomy" id="1111760"/>
    <lineage>
        <taxon>Bacteria</taxon>
        <taxon>Bacillati</taxon>
        <taxon>Bacillota</taxon>
        <taxon>Bacilli</taxon>
        <taxon>Lactobacillales</taxon>
        <taxon>Streptococcaceae</taxon>
        <taxon>Streptococcus</taxon>
    </lineage>
</organism>
<evidence type="ECO:0000313" key="3">
    <source>
        <dbReference type="EMBL" id="BAQ24345.1"/>
    </source>
</evidence>
<dbReference type="SUPFAM" id="SSF52096">
    <property type="entry name" value="ClpP/crotonase"/>
    <property type="match status" value="1"/>
</dbReference>
<evidence type="ECO:0000313" key="4">
    <source>
        <dbReference type="Proteomes" id="UP000217758"/>
    </source>
</evidence>
<dbReference type="AlphaFoldDB" id="A0A1L7LJF3"/>
<dbReference type="PROSITE" id="PS00166">
    <property type="entry name" value="ENOYL_COA_HYDRATASE"/>
    <property type="match status" value="1"/>
</dbReference>
<dbReference type="Gene3D" id="6.20.390.20">
    <property type="match status" value="1"/>
</dbReference>
<name>A0A1L7LJF3_9STRE</name>
<dbReference type="RefSeq" id="WP_223213911.1">
    <property type="nucleotide sequence ID" value="NZ_AP014612.1"/>
</dbReference>
<comment type="similarity">
    <text evidence="1 2">Belongs to the enoyl-CoA hydratase/isomerase family.</text>
</comment>
<dbReference type="InterPro" id="IPR001753">
    <property type="entry name" value="Enoyl-CoA_hydra/iso"/>
</dbReference>
<dbReference type="KEGG" id="strg:SRT_10840"/>
<dbReference type="InterPro" id="IPR029045">
    <property type="entry name" value="ClpP/crotonase-like_dom_sf"/>
</dbReference>
<sequence>MKEERANEGTEDIKSYACEEQIEYETSEVKMDIIDGNIAVIRMENRENKNLFTTNMHLGLWDKINKINKQDDIKAVVLTGYDNLFCMGGTDTQLTSIATRKSNCSEMSFVYKGLLKCNVPVISAIQGHALGGGFVLGMFADIIVMSKESIYSTNFIKYGFTPGVGSTYILKERLGGTLANEMMFTAKSFTGAELQKRGASFIFENQEEVLPKAISIARMLSKKPIETLVELKKELALRVLQVIPKIIESEVRMHNNVFSKIDVSNLIEHYFNANFEKIAREEKKSERKLVLKNKDSMPVKIKHDNKN</sequence>
<dbReference type="Pfam" id="PF00378">
    <property type="entry name" value="ECH_1"/>
    <property type="match status" value="1"/>
</dbReference>
<accession>A0A1L7LJF3</accession>
<dbReference type="InterPro" id="IPR018376">
    <property type="entry name" value="Enoyl-CoA_hyd/isom_CS"/>
</dbReference>
<dbReference type="Proteomes" id="UP000217758">
    <property type="component" value="Chromosome"/>
</dbReference>
<dbReference type="GO" id="GO:0006635">
    <property type="term" value="P:fatty acid beta-oxidation"/>
    <property type="evidence" value="ECO:0007669"/>
    <property type="project" value="TreeGrafter"/>
</dbReference>
<dbReference type="PANTHER" id="PTHR11941">
    <property type="entry name" value="ENOYL-COA HYDRATASE-RELATED"/>
    <property type="match status" value="1"/>
</dbReference>
<proteinExistence type="inferred from homology"/>
<dbReference type="EMBL" id="AP014612">
    <property type="protein sequence ID" value="BAQ24345.1"/>
    <property type="molecule type" value="Genomic_DNA"/>
</dbReference>
<dbReference type="Gene3D" id="3.90.226.10">
    <property type="entry name" value="2-enoyl-CoA Hydratase, Chain A, domain 1"/>
    <property type="match status" value="1"/>
</dbReference>
<dbReference type="PANTHER" id="PTHR11941:SF133">
    <property type="entry name" value="1,2-EPOXYPHENYLACETYL-COA ISOMERASE"/>
    <property type="match status" value="1"/>
</dbReference>
<reference evidence="3 4" key="1">
    <citation type="journal article" date="2016" name="Microbiol. Immunol.">
        <title>Complete genome sequence of Streptococcus troglodytae TKU31 isolated from the oral cavity of a chimpanzee (Pan troglodytes).</title>
        <authorList>
            <person name="Okamoto M."/>
            <person name="Naito M."/>
            <person name="Miyanohara M."/>
            <person name="Imai S."/>
            <person name="Nomura Y."/>
            <person name="Saito W."/>
            <person name="Momoi Y."/>
            <person name="Takada K."/>
            <person name="Miyabe-Nishiwaki T."/>
            <person name="Tomonaga M."/>
            <person name="Hanada N."/>
        </authorList>
    </citation>
    <scope>NUCLEOTIDE SEQUENCE [LARGE SCALE GENOMIC DNA]</scope>
    <source>
        <strain evidence="4">TKU 31</strain>
    </source>
</reference>
<dbReference type="GO" id="GO:0003824">
    <property type="term" value="F:catalytic activity"/>
    <property type="evidence" value="ECO:0007669"/>
    <property type="project" value="InterPro"/>
</dbReference>
<dbReference type="CDD" id="cd06558">
    <property type="entry name" value="crotonase-like"/>
    <property type="match status" value="1"/>
</dbReference>
<gene>
    <name evidence="3" type="primary">sce3179</name>
    <name evidence="3" type="ORF">SRT_10840</name>
</gene>
<protein>
    <submittedName>
        <fullName evidence="3">Putative polyketide biosynthesis enoyl-coa hydratase</fullName>
    </submittedName>
</protein>
<keyword evidence="4" id="KW-1185">Reference proteome</keyword>
<evidence type="ECO:0000256" key="2">
    <source>
        <dbReference type="RuleBase" id="RU003707"/>
    </source>
</evidence>
<dbReference type="NCBIfam" id="NF005496">
    <property type="entry name" value="PRK07110.1"/>
    <property type="match status" value="1"/>
</dbReference>